<dbReference type="InterPro" id="IPR029062">
    <property type="entry name" value="Class_I_gatase-like"/>
</dbReference>
<dbReference type="EMBL" id="BSPD01000074">
    <property type="protein sequence ID" value="GLS27358.1"/>
    <property type="molecule type" value="Genomic_DNA"/>
</dbReference>
<dbReference type="AlphaFoldDB" id="A0AA37T9M2"/>
<dbReference type="PANTHER" id="PTHR40469">
    <property type="entry name" value="SECRETED GLYCOSYL HYDROLASE"/>
    <property type="match status" value="1"/>
</dbReference>
<evidence type="ECO:0000259" key="1">
    <source>
        <dbReference type="Pfam" id="PF06283"/>
    </source>
</evidence>
<keyword evidence="3" id="KW-1185">Reference proteome</keyword>
<dbReference type="Proteomes" id="UP001156870">
    <property type="component" value="Unassembled WGS sequence"/>
</dbReference>
<dbReference type="PANTHER" id="PTHR40469:SF2">
    <property type="entry name" value="GALACTOSE-BINDING DOMAIN-LIKE SUPERFAMILY PROTEIN"/>
    <property type="match status" value="1"/>
</dbReference>
<dbReference type="InterPro" id="IPR029010">
    <property type="entry name" value="ThuA-like"/>
</dbReference>
<accession>A0AA37T9M2</accession>
<dbReference type="SUPFAM" id="SSF52317">
    <property type="entry name" value="Class I glutamine amidotransferase-like"/>
    <property type="match status" value="1"/>
</dbReference>
<reference evidence="2 3" key="1">
    <citation type="journal article" date="2014" name="Int. J. Syst. Evol. Microbiol.">
        <title>Complete genome sequence of Corynebacterium casei LMG S-19264T (=DSM 44701T), isolated from a smear-ripened cheese.</title>
        <authorList>
            <consortium name="US DOE Joint Genome Institute (JGI-PGF)"/>
            <person name="Walter F."/>
            <person name="Albersmeier A."/>
            <person name="Kalinowski J."/>
            <person name="Ruckert C."/>
        </authorList>
    </citation>
    <scope>NUCLEOTIDE SEQUENCE [LARGE SCALE GENOMIC DNA]</scope>
    <source>
        <strain evidence="2 3">NBRC 110095</strain>
    </source>
</reference>
<gene>
    <name evidence="2" type="ORF">GCM10007877_30770</name>
</gene>
<feature type="domain" description="ThuA-like" evidence="1">
    <location>
        <begin position="22"/>
        <end position="240"/>
    </location>
</feature>
<sequence length="246" mass="28321">MLSSNEKSSEKNSEKSNTDLHILVFSKTQGFRHESIADGNRMLQSLGSENHWTMTFSENADHFNGNLDQYDVVVFNNTLGDIFTPQQRSQFRSWLENGGGFLGIHSAVDTESKWAWYHDTVLAGARFIGHPDGEQVADLIIEEGKYGFLSHVGQPSERWRFFDEWYFWDVDLRQAPNVEVIARLDRTSYPTSVQPADSDHPVIFTNRVKEGRVYYTNQGHRGDTFRDSAFIEQIRKAVLWLHRGSE</sequence>
<evidence type="ECO:0000313" key="3">
    <source>
        <dbReference type="Proteomes" id="UP001156870"/>
    </source>
</evidence>
<dbReference type="RefSeq" id="WP_232595447.1">
    <property type="nucleotide sequence ID" value="NZ_BSPD01000074.1"/>
</dbReference>
<protein>
    <recommendedName>
        <fullName evidence="1">ThuA-like domain-containing protein</fullName>
    </recommendedName>
</protein>
<comment type="caution">
    <text evidence="2">The sequence shown here is derived from an EMBL/GenBank/DDBJ whole genome shotgun (WGS) entry which is preliminary data.</text>
</comment>
<name>A0AA37T9M2_9GAMM</name>
<dbReference type="Gene3D" id="3.40.50.880">
    <property type="match status" value="1"/>
</dbReference>
<proteinExistence type="predicted"/>
<dbReference type="Pfam" id="PF06283">
    <property type="entry name" value="ThuA"/>
    <property type="match status" value="1"/>
</dbReference>
<organism evidence="2 3">
    <name type="scientific">Marinibactrum halimedae</name>
    <dbReference type="NCBI Taxonomy" id="1444977"/>
    <lineage>
        <taxon>Bacteria</taxon>
        <taxon>Pseudomonadati</taxon>
        <taxon>Pseudomonadota</taxon>
        <taxon>Gammaproteobacteria</taxon>
        <taxon>Cellvibrionales</taxon>
        <taxon>Cellvibrionaceae</taxon>
        <taxon>Marinibactrum</taxon>
    </lineage>
</organism>
<evidence type="ECO:0000313" key="2">
    <source>
        <dbReference type="EMBL" id="GLS27358.1"/>
    </source>
</evidence>